<organism evidence="5 6">
    <name type="scientific">Roseovarius phycicola</name>
    <dbReference type="NCBI Taxonomy" id="3080976"/>
    <lineage>
        <taxon>Bacteria</taxon>
        <taxon>Pseudomonadati</taxon>
        <taxon>Pseudomonadota</taxon>
        <taxon>Alphaproteobacteria</taxon>
        <taxon>Rhodobacterales</taxon>
        <taxon>Roseobacteraceae</taxon>
        <taxon>Roseovarius</taxon>
    </lineage>
</organism>
<dbReference type="InterPro" id="IPR051600">
    <property type="entry name" value="Beta-PGM-like"/>
</dbReference>
<evidence type="ECO:0000256" key="1">
    <source>
        <dbReference type="ARBA" id="ARBA00001946"/>
    </source>
</evidence>
<dbReference type="InterPro" id="IPR023214">
    <property type="entry name" value="HAD_sf"/>
</dbReference>
<proteinExistence type="inferred from homology"/>
<dbReference type="NCBIfam" id="TIGR01509">
    <property type="entry name" value="HAD-SF-IA-v3"/>
    <property type="match status" value="1"/>
</dbReference>
<dbReference type="PANTHER" id="PTHR46193:SF10">
    <property type="entry name" value="6-PHOSPHOGLUCONATE PHOSPHATASE"/>
    <property type="match status" value="1"/>
</dbReference>
<evidence type="ECO:0000313" key="6">
    <source>
        <dbReference type="Proteomes" id="UP001364156"/>
    </source>
</evidence>
<dbReference type="Proteomes" id="UP001364156">
    <property type="component" value="Chromosome"/>
</dbReference>
<protein>
    <submittedName>
        <fullName evidence="5">HAD family phosphatase</fullName>
    </submittedName>
</protein>
<comment type="similarity">
    <text evidence="2">Belongs to the HAD-like hydrolase superfamily. CbbY/CbbZ/Gph/YieH family.</text>
</comment>
<dbReference type="InterPro" id="IPR023198">
    <property type="entry name" value="PGP-like_dom2"/>
</dbReference>
<dbReference type="InterPro" id="IPR036412">
    <property type="entry name" value="HAD-like_sf"/>
</dbReference>
<evidence type="ECO:0000313" key="5">
    <source>
        <dbReference type="EMBL" id="WWR47100.1"/>
    </source>
</evidence>
<dbReference type="Gene3D" id="1.10.150.240">
    <property type="entry name" value="Putative phosphatase, domain 2"/>
    <property type="match status" value="1"/>
</dbReference>
<accession>A0ABZ2HP82</accession>
<dbReference type="SUPFAM" id="SSF56784">
    <property type="entry name" value="HAD-like"/>
    <property type="match status" value="1"/>
</dbReference>
<dbReference type="PANTHER" id="PTHR46193">
    <property type="entry name" value="6-PHOSPHOGLUCONATE PHOSPHATASE"/>
    <property type="match status" value="1"/>
</dbReference>
<dbReference type="PRINTS" id="PR00413">
    <property type="entry name" value="HADHALOGNASE"/>
</dbReference>
<dbReference type="SFLD" id="SFLDS00003">
    <property type="entry name" value="Haloacid_Dehalogenase"/>
    <property type="match status" value="1"/>
</dbReference>
<evidence type="ECO:0000256" key="2">
    <source>
        <dbReference type="ARBA" id="ARBA00006171"/>
    </source>
</evidence>
<keyword evidence="4" id="KW-0460">Magnesium</keyword>
<dbReference type="InterPro" id="IPR006439">
    <property type="entry name" value="HAD-SF_hydro_IA"/>
</dbReference>
<dbReference type="Gene3D" id="3.40.50.1000">
    <property type="entry name" value="HAD superfamily/HAD-like"/>
    <property type="match status" value="1"/>
</dbReference>
<keyword evidence="6" id="KW-1185">Reference proteome</keyword>
<dbReference type="SFLD" id="SFLDG01135">
    <property type="entry name" value="C1.5.6:_HAD__Beta-PGM__Phospha"/>
    <property type="match status" value="1"/>
</dbReference>
<dbReference type="SFLD" id="SFLDG01129">
    <property type="entry name" value="C1.5:_HAD__Beta-PGM__Phosphata"/>
    <property type="match status" value="1"/>
</dbReference>
<name>A0ABZ2HP82_9RHOB</name>
<keyword evidence="3" id="KW-0479">Metal-binding</keyword>
<dbReference type="RefSeq" id="WP_338549937.1">
    <property type="nucleotide sequence ID" value="NZ_CP146069.1"/>
</dbReference>
<comment type="cofactor">
    <cofactor evidence="1">
        <name>Mg(2+)</name>
        <dbReference type="ChEBI" id="CHEBI:18420"/>
    </cofactor>
</comment>
<evidence type="ECO:0000256" key="4">
    <source>
        <dbReference type="ARBA" id="ARBA00022842"/>
    </source>
</evidence>
<dbReference type="EMBL" id="CP146069">
    <property type="protein sequence ID" value="WWR47100.1"/>
    <property type="molecule type" value="Genomic_DNA"/>
</dbReference>
<reference evidence="5 6" key="1">
    <citation type="submission" date="2023-10" db="EMBL/GenBank/DDBJ databases">
        <title>Roseovarius strain S88 nov., isolated from a marine algae.</title>
        <authorList>
            <person name="Lee M.W."/>
            <person name="Lee J.K."/>
            <person name="Kim J.M."/>
            <person name="Choi D.G."/>
            <person name="Baek J.H."/>
            <person name="Bayburt H."/>
            <person name="Jung J.J."/>
            <person name="Han D.M."/>
            <person name="Jeon C.O."/>
        </authorList>
    </citation>
    <scope>NUCLEOTIDE SEQUENCE [LARGE SCALE GENOMIC DNA]</scope>
    <source>
        <strain evidence="5 6">S88</strain>
    </source>
</reference>
<gene>
    <name evidence="5" type="ORF">RZ517_02615</name>
</gene>
<sequence>MTNVICKAVLFDCDGVLVESERVCARLFWQDMRARGLDISKEEAAEIYGTGPMELVAEGAIKRGADLPADWVQRFYQIMFAALKTQTEEVSGAKALVEALATAGIKIAVGSNGPVAKMEITLGKVGLKDLLHPHIYSARDLANPKPAPDIYRHAAAQLGVAPQDCVVVEDSASGARAAKAAGMRCVGFALVADPAKLTPICDVVVRNMADVGAYLGL</sequence>
<dbReference type="Pfam" id="PF00702">
    <property type="entry name" value="Hydrolase"/>
    <property type="match status" value="1"/>
</dbReference>
<evidence type="ECO:0000256" key="3">
    <source>
        <dbReference type="ARBA" id="ARBA00022723"/>
    </source>
</evidence>